<organism evidence="2 3">
    <name type="scientific">Sulfurovum indicum</name>
    <dbReference type="NCBI Taxonomy" id="2779528"/>
    <lineage>
        <taxon>Bacteria</taxon>
        <taxon>Pseudomonadati</taxon>
        <taxon>Campylobacterota</taxon>
        <taxon>Epsilonproteobacteria</taxon>
        <taxon>Campylobacterales</taxon>
        <taxon>Sulfurovaceae</taxon>
        <taxon>Sulfurovum</taxon>
    </lineage>
</organism>
<dbReference type="AlphaFoldDB" id="A0A7M1S3X0"/>
<dbReference type="GO" id="GO:0008168">
    <property type="term" value="F:methyltransferase activity"/>
    <property type="evidence" value="ECO:0007669"/>
    <property type="project" value="UniProtKB-KW"/>
</dbReference>
<dbReference type="GO" id="GO:0032259">
    <property type="term" value="P:methylation"/>
    <property type="evidence" value="ECO:0007669"/>
    <property type="project" value="UniProtKB-KW"/>
</dbReference>
<sequence>MAQKDKERWDAKHSRDEMPCTPIELVTNYASLAPGRQALDIACGNGRHSRYLVSLGFEVDALDISSVAIERLQGLAGIHAKEVDFDTYQLPKEKYDLIIKAYFLQRRLFSQMIDALTPGGIIILETFLHHTDNEREPSNPAFRLNEGELEAAFDDKCELLHISEYWSTDHMGYKTMKAAMVAKKKSGGMTDEDFWS</sequence>
<dbReference type="SUPFAM" id="SSF53335">
    <property type="entry name" value="S-adenosyl-L-methionine-dependent methyltransferases"/>
    <property type="match status" value="1"/>
</dbReference>
<dbReference type="CDD" id="cd02440">
    <property type="entry name" value="AdoMet_MTases"/>
    <property type="match status" value="1"/>
</dbReference>
<reference evidence="2 3" key="1">
    <citation type="submission" date="2020-10" db="EMBL/GenBank/DDBJ databases">
        <title>The genome of sulfurovum sp.</title>
        <authorList>
            <person name="Xie S."/>
            <person name="Shao Z."/>
            <person name="Jiang L."/>
        </authorList>
    </citation>
    <scope>NUCLEOTIDE SEQUENCE [LARGE SCALE GENOMIC DNA]</scope>
    <source>
        <strain evidence="2 3">ST-419</strain>
    </source>
</reference>
<dbReference type="Gene3D" id="3.40.50.150">
    <property type="entry name" value="Vaccinia Virus protein VP39"/>
    <property type="match status" value="1"/>
</dbReference>
<evidence type="ECO:0000313" key="3">
    <source>
        <dbReference type="Proteomes" id="UP000595074"/>
    </source>
</evidence>
<dbReference type="PANTHER" id="PTHR43861">
    <property type="entry name" value="TRANS-ACONITATE 2-METHYLTRANSFERASE-RELATED"/>
    <property type="match status" value="1"/>
</dbReference>
<dbReference type="EMBL" id="CP063164">
    <property type="protein sequence ID" value="QOR61050.1"/>
    <property type="molecule type" value="Genomic_DNA"/>
</dbReference>
<evidence type="ECO:0000313" key="2">
    <source>
        <dbReference type="EMBL" id="QOR61050.1"/>
    </source>
</evidence>
<dbReference type="RefSeq" id="WP_197547722.1">
    <property type="nucleotide sequence ID" value="NZ_CP063164.1"/>
</dbReference>
<dbReference type="Proteomes" id="UP000595074">
    <property type="component" value="Chromosome"/>
</dbReference>
<keyword evidence="2" id="KW-0489">Methyltransferase</keyword>
<accession>A0A7M1S3X0</accession>
<dbReference type="Pfam" id="PF03848">
    <property type="entry name" value="TehB"/>
    <property type="match status" value="1"/>
</dbReference>
<dbReference type="InterPro" id="IPR029063">
    <property type="entry name" value="SAM-dependent_MTases_sf"/>
</dbReference>
<protein>
    <submittedName>
        <fullName evidence="2">Methyltransferase domain-containing protein</fullName>
    </submittedName>
</protein>
<evidence type="ECO:0000259" key="1">
    <source>
        <dbReference type="Pfam" id="PF03848"/>
    </source>
</evidence>
<keyword evidence="3" id="KW-1185">Reference proteome</keyword>
<dbReference type="InterPro" id="IPR015985">
    <property type="entry name" value="TehB-like_dom"/>
</dbReference>
<proteinExistence type="predicted"/>
<dbReference type="KEGG" id="sinu:IMZ28_06165"/>
<name>A0A7M1S3X0_9BACT</name>
<gene>
    <name evidence="2" type="ORF">IMZ28_06165</name>
</gene>
<feature type="domain" description="Tellurite resistance methyltransferase TehB-like" evidence="1">
    <location>
        <begin position="17"/>
        <end position="161"/>
    </location>
</feature>
<keyword evidence="2" id="KW-0808">Transferase</keyword>